<reference evidence="1" key="1">
    <citation type="submission" date="2020-04" db="EMBL/GenBank/DDBJ databases">
        <authorList>
            <person name="Alioto T."/>
            <person name="Alioto T."/>
            <person name="Gomez Garrido J."/>
        </authorList>
    </citation>
    <scope>NUCLEOTIDE SEQUENCE</scope>
    <source>
        <strain evidence="1">A484AB</strain>
    </source>
</reference>
<accession>A0A7D9KAL3</accession>
<comment type="caution">
    <text evidence="1">The sequence shown here is derived from an EMBL/GenBank/DDBJ whole genome shotgun (WGS) entry which is preliminary data.</text>
</comment>
<evidence type="ECO:0000313" key="2">
    <source>
        <dbReference type="Proteomes" id="UP001152795"/>
    </source>
</evidence>
<organism evidence="1 2">
    <name type="scientific">Paramuricea clavata</name>
    <name type="common">Red gorgonian</name>
    <name type="synonym">Violescent sea-whip</name>
    <dbReference type="NCBI Taxonomy" id="317549"/>
    <lineage>
        <taxon>Eukaryota</taxon>
        <taxon>Metazoa</taxon>
        <taxon>Cnidaria</taxon>
        <taxon>Anthozoa</taxon>
        <taxon>Octocorallia</taxon>
        <taxon>Malacalcyonacea</taxon>
        <taxon>Plexauridae</taxon>
        <taxon>Paramuricea</taxon>
    </lineage>
</organism>
<protein>
    <submittedName>
        <fullName evidence="1">Uncharacterized protein</fullName>
    </submittedName>
</protein>
<name>A0A7D9KAL3_PARCT</name>
<dbReference type="OrthoDB" id="2423195at2759"/>
<evidence type="ECO:0000313" key="1">
    <source>
        <dbReference type="EMBL" id="CAB4043244.1"/>
    </source>
</evidence>
<dbReference type="Proteomes" id="UP001152795">
    <property type="component" value="Unassembled WGS sequence"/>
</dbReference>
<sequence length="187" mass="22225">DEELHILREKIEQDCDELPIRDLCTERSGRYDVMVFKLDEKFCEMVSKITQIKSSQIFNILWKKHGEKLKHVTMEIIFSKIWLRICDKLKSINQQFLDGEMELKKVDKYLDVFKTDYDALEKEFMLLSCYFSDATRLDKINKLGNTIRKVKSYKKLFDARQAAHAILELQEVMGLEGDFSEIKRIEE</sequence>
<gene>
    <name evidence="1" type="ORF">PACLA_8A020403</name>
</gene>
<feature type="non-terminal residue" evidence="1">
    <location>
        <position position="187"/>
    </location>
</feature>
<dbReference type="AlphaFoldDB" id="A0A7D9KAL3"/>
<dbReference type="EMBL" id="CACRXK020031855">
    <property type="protein sequence ID" value="CAB4043244.1"/>
    <property type="molecule type" value="Genomic_DNA"/>
</dbReference>
<feature type="non-terminal residue" evidence="1">
    <location>
        <position position="1"/>
    </location>
</feature>
<keyword evidence="2" id="KW-1185">Reference proteome</keyword>
<proteinExistence type="predicted"/>